<reference evidence="2" key="1">
    <citation type="journal article" date="2022" name="Int. J. Mol. Sci.">
        <title>Draft Genome of Tanacetum Coccineum: Genomic Comparison of Closely Related Tanacetum-Family Plants.</title>
        <authorList>
            <person name="Yamashiro T."/>
            <person name="Shiraishi A."/>
            <person name="Nakayama K."/>
            <person name="Satake H."/>
        </authorList>
    </citation>
    <scope>NUCLEOTIDE SEQUENCE</scope>
</reference>
<evidence type="ECO:0000313" key="3">
    <source>
        <dbReference type="Proteomes" id="UP001151760"/>
    </source>
</evidence>
<evidence type="ECO:0000256" key="1">
    <source>
        <dbReference type="SAM" id="MobiDB-lite"/>
    </source>
</evidence>
<gene>
    <name evidence="2" type="ORF">Tco_1018745</name>
</gene>
<evidence type="ECO:0000313" key="2">
    <source>
        <dbReference type="EMBL" id="GJT67265.1"/>
    </source>
</evidence>
<keyword evidence="3" id="KW-1185">Reference proteome</keyword>
<accession>A0ABQ5FV83</accession>
<feature type="region of interest" description="Disordered" evidence="1">
    <location>
        <begin position="1"/>
        <end position="51"/>
    </location>
</feature>
<name>A0ABQ5FV83_9ASTR</name>
<sequence length="155" mass="17813">MASPIRIRTRAQPIRGHASLSDKVDSRDLTKQSKEHCMGNQRENINTPKRDNRREGIFTLLTPGANHILHNKLVIFISTGNLHLTYTWCKSQPSQQACDLQLKDPNLHFVKSPAFFPPEVMIDMEAHKKYLKVLKVLQLVESWKKKEEEEVGGED</sequence>
<feature type="compositionally biased region" description="Basic and acidic residues" evidence="1">
    <location>
        <begin position="20"/>
        <end position="37"/>
    </location>
</feature>
<dbReference type="Proteomes" id="UP001151760">
    <property type="component" value="Unassembled WGS sequence"/>
</dbReference>
<proteinExistence type="predicted"/>
<protein>
    <submittedName>
        <fullName evidence="2">Uncharacterized protein</fullName>
    </submittedName>
</protein>
<dbReference type="EMBL" id="BQNB010017791">
    <property type="protein sequence ID" value="GJT67265.1"/>
    <property type="molecule type" value="Genomic_DNA"/>
</dbReference>
<organism evidence="2 3">
    <name type="scientific">Tanacetum coccineum</name>
    <dbReference type="NCBI Taxonomy" id="301880"/>
    <lineage>
        <taxon>Eukaryota</taxon>
        <taxon>Viridiplantae</taxon>
        <taxon>Streptophyta</taxon>
        <taxon>Embryophyta</taxon>
        <taxon>Tracheophyta</taxon>
        <taxon>Spermatophyta</taxon>
        <taxon>Magnoliopsida</taxon>
        <taxon>eudicotyledons</taxon>
        <taxon>Gunneridae</taxon>
        <taxon>Pentapetalae</taxon>
        <taxon>asterids</taxon>
        <taxon>campanulids</taxon>
        <taxon>Asterales</taxon>
        <taxon>Asteraceae</taxon>
        <taxon>Asteroideae</taxon>
        <taxon>Anthemideae</taxon>
        <taxon>Anthemidinae</taxon>
        <taxon>Tanacetum</taxon>
    </lineage>
</organism>
<reference evidence="2" key="2">
    <citation type="submission" date="2022-01" db="EMBL/GenBank/DDBJ databases">
        <authorList>
            <person name="Yamashiro T."/>
            <person name="Shiraishi A."/>
            <person name="Satake H."/>
            <person name="Nakayama K."/>
        </authorList>
    </citation>
    <scope>NUCLEOTIDE SEQUENCE</scope>
</reference>
<comment type="caution">
    <text evidence="2">The sequence shown here is derived from an EMBL/GenBank/DDBJ whole genome shotgun (WGS) entry which is preliminary data.</text>
</comment>